<dbReference type="PANTHER" id="PTHR31573:SF1">
    <property type="entry name" value="DNA OXIDATIVE DEMETHYLASE ALKBH2"/>
    <property type="match status" value="1"/>
</dbReference>
<proteinExistence type="predicted"/>
<dbReference type="InterPro" id="IPR005123">
    <property type="entry name" value="Oxoglu/Fe-dep_dioxygenase_dom"/>
</dbReference>
<dbReference type="GO" id="GO:0006307">
    <property type="term" value="P:DNA alkylation repair"/>
    <property type="evidence" value="ECO:0007669"/>
    <property type="project" value="TreeGrafter"/>
</dbReference>
<reference evidence="4" key="1">
    <citation type="journal article" date="2023" name="Commun. Biol.">
        <title>Genome analysis of Parmales, the sister group of diatoms, reveals the evolutionary specialization of diatoms from phago-mixotrophs to photoautotrophs.</title>
        <authorList>
            <person name="Ban H."/>
            <person name="Sato S."/>
            <person name="Yoshikawa S."/>
            <person name="Yamada K."/>
            <person name="Nakamura Y."/>
            <person name="Ichinomiya M."/>
            <person name="Sato N."/>
            <person name="Blanc-Mathieu R."/>
            <person name="Endo H."/>
            <person name="Kuwata A."/>
            <person name="Ogata H."/>
        </authorList>
    </citation>
    <scope>NUCLEOTIDE SEQUENCE [LARGE SCALE GENOMIC DNA]</scope>
    <source>
        <strain evidence="4">NIES 3700</strain>
    </source>
</reference>
<feature type="binding site" evidence="1">
    <location>
        <position position="180"/>
    </location>
    <ligand>
        <name>2-oxoglutarate</name>
        <dbReference type="ChEBI" id="CHEBI:16810"/>
    </ligand>
</feature>
<feature type="binding site" evidence="1">
    <location>
        <position position="184"/>
    </location>
    <ligand>
        <name>2-oxoglutarate</name>
        <dbReference type="ChEBI" id="CHEBI:16810"/>
    </ligand>
</feature>
<sequence>MPSTQSTLNQQWSQHPSSYHELKVFGKTCHENRYSQQWSTQDNFAYNYSGSSAISKSYFQPEGLMVNNLIRTCNDLIGKNVYNGCLQNWYEQEHTIGLHSDDEKQMNSEYPIFSLSQGGTRRFLFRPKNECVKSDLTFEKMVEIYLEDGDFLVMGGKCQEVTKHEIPKWRKTMDPGTGKRVNWTVRAFHGITKNATGGSGGVKTNDERSGDDAIGVLACDGNKNRSNKDNAPKRKRQIIIREEFI</sequence>
<dbReference type="PANTHER" id="PTHR31573">
    <property type="entry name" value="ALPHA-KETOGLUTARATE-DEPENDENT DIOXYGENASE ALKB HOMOLOG 2"/>
    <property type="match status" value="1"/>
</dbReference>
<evidence type="ECO:0000256" key="1">
    <source>
        <dbReference type="PIRSR" id="PIRSR632852-1"/>
    </source>
</evidence>
<comment type="caution">
    <text evidence="3">The sequence shown here is derived from an EMBL/GenBank/DDBJ whole genome shotgun (WGS) entry which is preliminary data.</text>
</comment>
<dbReference type="Proteomes" id="UP001165122">
    <property type="component" value="Unassembled WGS sequence"/>
</dbReference>
<keyword evidence="4" id="KW-1185">Reference proteome</keyword>
<dbReference type="InterPro" id="IPR027450">
    <property type="entry name" value="AlkB-like"/>
</dbReference>
<feature type="binding site" evidence="1">
    <location>
        <begin position="25"/>
        <end position="27"/>
    </location>
    <ligand>
        <name>substrate</name>
    </ligand>
</feature>
<dbReference type="OrthoDB" id="545910at2759"/>
<evidence type="ECO:0000313" key="3">
    <source>
        <dbReference type="EMBL" id="GMI04516.1"/>
    </source>
</evidence>
<dbReference type="SUPFAM" id="SSF51197">
    <property type="entry name" value="Clavaminate synthase-like"/>
    <property type="match status" value="1"/>
</dbReference>
<dbReference type="Gene3D" id="2.60.120.590">
    <property type="entry name" value="Alpha-ketoglutarate-dependent dioxygenase AlkB-like"/>
    <property type="match status" value="1"/>
</dbReference>
<dbReference type="InterPro" id="IPR037151">
    <property type="entry name" value="AlkB-like_sf"/>
</dbReference>
<dbReference type="Pfam" id="PF13532">
    <property type="entry name" value="2OG-FeII_Oxy_2"/>
    <property type="match status" value="1"/>
</dbReference>
<dbReference type="GO" id="GO:0035516">
    <property type="term" value="F:broad specificity oxidative DNA demethylase activity"/>
    <property type="evidence" value="ECO:0007669"/>
    <property type="project" value="TreeGrafter"/>
</dbReference>
<protein>
    <recommendedName>
        <fullName evidence="2">Fe2OG dioxygenase domain-containing protein</fullName>
    </recommendedName>
</protein>
<feature type="binding site" evidence="1">
    <location>
        <position position="186"/>
    </location>
    <ligand>
        <name>2-oxoglutarate</name>
        <dbReference type="ChEBI" id="CHEBI:16810"/>
    </ligand>
</feature>
<evidence type="ECO:0000313" key="4">
    <source>
        <dbReference type="Proteomes" id="UP001165122"/>
    </source>
</evidence>
<dbReference type="InterPro" id="IPR032852">
    <property type="entry name" value="ALKBH2"/>
</dbReference>
<dbReference type="GO" id="GO:0051747">
    <property type="term" value="F:cytosine C-5 DNA demethylase activity"/>
    <property type="evidence" value="ECO:0007669"/>
    <property type="project" value="TreeGrafter"/>
</dbReference>
<feature type="binding site" evidence="1">
    <location>
        <position position="99"/>
    </location>
    <ligand>
        <name>2-oxoglutarate</name>
        <dbReference type="ChEBI" id="CHEBI:16810"/>
    </ligand>
</feature>
<dbReference type="GO" id="GO:0008198">
    <property type="term" value="F:ferrous iron binding"/>
    <property type="evidence" value="ECO:0007669"/>
    <property type="project" value="TreeGrafter"/>
</dbReference>
<dbReference type="AlphaFoldDB" id="A0A9W7CH62"/>
<gene>
    <name evidence="3" type="ORF">TrLO_g15469</name>
</gene>
<feature type="binding site" evidence="1">
    <location>
        <begin position="46"/>
        <end position="48"/>
    </location>
    <ligand>
        <name>substrate</name>
    </ligand>
</feature>
<dbReference type="PROSITE" id="PS51471">
    <property type="entry name" value="FE2OG_OXY"/>
    <property type="match status" value="1"/>
</dbReference>
<dbReference type="EMBL" id="BRXW01000074">
    <property type="protein sequence ID" value="GMI04516.1"/>
    <property type="molecule type" value="Genomic_DNA"/>
</dbReference>
<accession>A0A9W7CH62</accession>
<feature type="binding site" evidence="1">
    <location>
        <position position="88"/>
    </location>
    <ligand>
        <name>2-oxoglutarate</name>
        <dbReference type="ChEBI" id="CHEBI:16810"/>
    </ligand>
</feature>
<feature type="binding site" evidence="1">
    <location>
        <position position="90"/>
    </location>
    <ligand>
        <name>2-oxoglutarate</name>
        <dbReference type="ChEBI" id="CHEBI:16810"/>
    </ligand>
</feature>
<feature type="binding site" evidence="1">
    <location>
        <position position="102"/>
    </location>
    <ligand>
        <name>substrate</name>
    </ligand>
</feature>
<organism evidence="3 4">
    <name type="scientific">Triparma laevis f. longispina</name>
    <dbReference type="NCBI Taxonomy" id="1714387"/>
    <lineage>
        <taxon>Eukaryota</taxon>
        <taxon>Sar</taxon>
        <taxon>Stramenopiles</taxon>
        <taxon>Ochrophyta</taxon>
        <taxon>Bolidophyceae</taxon>
        <taxon>Parmales</taxon>
        <taxon>Triparmaceae</taxon>
        <taxon>Triparma</taxon>
    </lineage>
</organism>
<feature type="binding site" evidence="1">
    <location>
        <position position="164"/>
    </location>
    <ligand>
        <name>2-oxoglutarate</name>
        <dbReference type="ChEBI" id="CHEBI:16810"/>
    </ligand>
</feature>
<name>A0A9W7CH62_9STRA</name>
<feature type="domain" description="Fe2OG dioxygenase" evidence="2">
    <location>
        <begin position="81"/>
        <end position="189"/>
    </location>
</feature>
<evidence type="ECO:0000259" key="2">
    <source>
        <dbReference type="PROSITE" id="PS51471"/>
    </source>
</evidence>